<organism evidence="2 3">
    <name type="scientific">Hamadaea flava</name>
    <dbReference type="NCBI Taxonomy" id="1742688"/>
    <lineage>
        <taxon>Bacteria</taxon>
        <taxon>Bacillati</taxon>
        <taxon>Actinomycetota</taxon>
        <taxon>Actinomycetes</taxon>
        <taxon>Micromonosporales</taxon>
        <taxon>Micromonosporaceae</taxon>
        <taxon>Hamadaea</taxon>
    </lineage>
</organism>
<comment type="caution">
    <text evidence="2">The sequence shown here is derived from an EMBL/GenBank/DDBJ whole genome shotgun (WGS) entry which is preliminary data.</text>
</comment>
<protein>
    <submittedName>
        <fullName evidence="2">TOMM leader peptide-binding protein</fullName>
    </submittedName>
</protein>
<dbReference type="Gene3D" id="3.30.40.250">
    <property type="match status" value="1"/>
</dbReference>
<dbReference type="Proteomes" id="UP001595816">
    <property type="component" value="Unassembled WGS sequence"/>
</dbReference>
<dbReference type="InterPro" id="IPR003776">
    <property type="entry name" value="YcaO-like_dom"/>
</dbReference>
<evidence type="ECO:0000259" key="1">
    <source>
        <dbReference type="PROSITE" id="PS51664"/>
    </source>
</evidence>
<dbReference type="RefSeq" id="WP_253763349.1">
    <property type="nucleotide sequence ID" value="NZ_JAMZDZ010000001.1"/>
</dbReference>
<dbReference type="PANTHER" id="PTHR37809:SF1">
    <property type="entry name" value="RIBOSOMAL PROTEIN S12 METHYLTHIOTRANSFERASE ACCESSORY FACTOR YCAO"/>
    <property type="match status" value="1"/>
</dbReference>
<keyword evidence="3" id="KW-1185">Reference proteome</keyword>
<proteinExistence type="predicted"/>
<name>A0ABV8LLV5_9ACTN</name>
<dbReference type="PROSITE" id="PS51664">
    <property type="entry name" value="YCAO"/>
    <property type="match status" value="1"/>
</dbReference>
<dbReference type="InterPro" id="IPR022291">
    <property type="entry name" value="Bacteriocin_synth_cyclodeHase"/>
</dbReference>
<feature type="domain" description="YcaO" evidence="1">
    <location>
        <begin position="226"/>
        <end position="612"/>
    </location>
</feature>
<dbReference type="Pfam" id="PF02624">
    <property type="entry name" value="YcaO"/>
    <property type="match status" value="1"/>
</dbReference>
<dbReference type="Gene3D" id="3.30.160.660">
    <property type="match status" value="1"/>
</dbReference>
<dbReference type="NCBIfam" id="TIGR03604">
    <property type="entry name" value="TOMM_cyclo_SagD"/>
    <property type="match status" value="1"/>
</dbReference>
<dbReference type="EMBL" id="JBHSAY010000008">
    <property type="protein sequence ID" value="MFC4131794.1"/>
    <property type="molecule type" value="Genomic_DNA"/>
</dbReference>
<dbReference type="Gene3D" id="3.40.50.720">
    <property type="entry name" value="NAD(P)-binding Rossmann-like Domain"/>
    <property type="match status" value="1"/>
</dbReference>
<dbReference type="InterPro" id="IPR027624">
    <property type="entry name" value="TOMM_cyclo_SagD"/>
</dbReference>
<dbReference type="Gene3D" id="3.30.1330.230">
    <property type="match status" value="1"/>
</dbReference>
<gene>
    <name evidence="2" type="ORF">ACFOZ4_14390</name>
</gene>
<accession>A0ABV8LLV5</accession>
<evidence type="ECO:0000313" key="3">
    <source>
        <dbReference type="Proteomes" id="UP001595816"/>
    </source>
</evidence>
<reference evidence="3" key="1">
    <citation type="journal article" date="2019" name="Int. J. Syst. Evol. Microbiol.">
        <title>The Global Catalogue of Microorganisms (GCM) 10K type strain sequencing project: providing services to taxonomists for standard genome sequencing and annotation.</title>
        <authorList>
            <consortium name="The Broad Institute Genomics Platform"/>
            <consortium name="The Broad Institute Genome Sequencing Center for Infectious Disease"/>
            <person name="Wu L."/>
            <person name="Ma J."/>
        </authorList>
    </citation>
    <scope>NUCLEOTIDE SEQUENCE [LARGE SCALE GENOMIC DNA]</scope>
    <source>
        <strain evidence="3">CGMCC 4.7289</strain>
    </source>
</reference>
<sequence length="612" mass="66541">MSSPVLDHGRRIIAAMSDLLPAEDADCAVHPLGLRDERADGAVPPAAWVLLYGRHALLAGRTGCTGCLARRWQAVRPPELREALESGGQTSAAGDWPYATPFVTDALRALRAATATTTAVYDLDVETLRVVSVPLIPDADCPTCGGAPPDAPIPPELGSIPKSAPDSFRSREVASYPLDPAALVNPVCGPLGAALWPDLASTTTAPVHGMFHPRAADHLREMLFGGHADGYARSTRLGLLEGLERHAGLRPRARRTTVVAALDELGADALDPRACGTYDDRFYELNPHIRRFTADRPIPWVWGWSLRDTRPVLVPEVVAYYHCAPLAERFVQENSSGCASGGSLVEAVYHGLMEAVERDAFVLAWYTARGLPEIDPATSTRARTRIMVDRLAMYGYRARFFDARCTFDIPVVTAVAERVDGGFGALAFGGGASLDPETAMAAALCEIASDAPLAGARAITDEPRLREMVDDYDKVWRLHDHPLLYALPQMRRHAAFLLDGGDPPRPMREIYADPRPAPPLADDLHEDLERCVRAVTGHGFDVIVVDQTTPEQRPLGLHTACVLVPGLLPIDFGWSRQRALTMPRLRTAHRLAGLTEHDLSDDDIHPVPHPYP</sequence>
<evidence type="ECO:0000313" key="2">
    <source>
        <dbReference type="EMBL" id="MFC4131794.1"/>
    </source>
</evidence>
<dbReference type="PANTHER" id="PTHR37809">
    <property type="entry name" value="RIBOSOMAL PROTEIN S12 METHYLTHIOTRANSFERASE ACCESSORY FACTOR YCAO"/>
    <property type="match status" value="1"/>
</dbReference>
<dbReference type="NCBIfam" id="TIGR03882">
    <property type="entry name" value="cyclo_dehyd_2"/>
    <property type="match status" value="1"/>
</dbReference>